<accession>A0AAD6MXQ2</accession>
<protein>
    <recommendedName>
        <fullName evidence="3">HNH nuclease domain-containing protein</fullName>
    </recommendedName>
</protein>
<dbReference type="EMBL" id="JAQJAN010000004">
    <property type="protein sequence ID" value="KAJ5732202.1"/>
    <property type="molecule type" value="Genomic_DNA"/>
</dbReference>
<proteinExistence type="predicted"/>
<evidence type="ECO:0000313" key="1">
    <source>
        <dbReference type="EMBL" id="KAJ5732202.1"/>
    </source>
</evidence>
<dbReference type="Proteomes" id="UP001215712">
    <property type="component" value="Unassembled WGS sequence"/>
</dbReference>
<keyword evidence="2" id="KW-1185">Reference proteome</keyword>
<dbReference type="AlphaFoldDB" id="A0AAD6MXQ2"/>
<gene>
    <name evidence="1" type="ORF">N7493_003683</name>
</gene>
<evidence type="ECO:0000313" key="2">
    <source>
        <dbReference type="Proteomes" id="UP001215712"/>
    </source>
</evidence>
<organism evidence="1 2">
    <name type="scientific">Penicillium malachiteum</name>
    <dbReference type="NCBI Taxonomy" id="1324776"/>
    <lineage>
        <taxon>Eukaryota</taxon>
        <taxon>Fungi</taxon>
        <taxon>Dikarya</taxon>
        <taxon>Ascomycota</taxon>
        <taxon>Pezizomycotina</taxon>
        <taxon>Eurotiomycetes</taxon>
        <taxon>Eurotiomycetidae</taxon>
        <taxon>Eurotiales</taxon>
        <taxon>Aspergillaceae</taxon>
        <taxon>Penicillium</taxon>
    </lineage>
</organism>
<sequence>MAVPTSSTEARRDDVHIFSEFTDEERQYYIQRILAIDHNSFVRIPRATLFYLWFADKEILHQMAHLKGDWSSEEIYHQLFFTPWPLGDPVGILAKRTLNNGNGAGKVAKVNDRNHAENALVHDGNQCVLTKHREPGVNVAYILPFKLHKTPKTKAPFWYKLRTFWGGKA</sequence>
<evidence type="ECO:0008006" key="3">
    <source>
        <dbReference type="Google" id="ProtNLM"/>
    </source>
</evidence>
<name>A0AAD6MXQ2_9EURO</name>
<reference evidence="1" key="2">
    <citation type="submission" date="2023-01" db="EMBL/GenBank/DDBJ databases">
        <authorList>
            <person name="Petersen C."/>
        </authorList>
    </citation>
    <scope>NUCLEOTIDE SEQUENCE</scope>
    <source>
        <strain evidence="1">IBT 17514</strain>
    </source>
</reference>
<reference evidence="1" key="1">
    <citation type="journal article" date="2023" name="IMA Fungus">
        <title>Comparative genomic study of the Penicillium genus elucidates a diverse pangenome and 15 lateral gene transfer events.</title>
        <authorList>
            <person name="Petersen C."/>
            <person name="Sorensen T."/>
            <person name="Nielsen M.R."/>
            <person name="Sondergaard T.E."/>
            <person name="Sorensen J.L."/>
            <person name="Fitzpatrick D.A."/>
            <person name="Frisvad J.C."/>
            <person name="Nielsen K.L."/>
        </authorList>
    </citation>
    <scope>NUCLEOTIDE SEQUENCE</scope>
    <source>
        <strain evidence="1">IBT 17514</strain>
    </source>
</reference>
<comment type="caution">
    <text evidence="1">The sequence shown here is derived from an EMBL/GenBank/DDBJ whole genome shotgun (WGS) entry which is preliminary data.</text>
</comment>